<feature type="transmembrane region" description="Helical" evidence="1">
    <location>
        <begin position="139"/>
        <end position="160"/>
    </location>
</feature>
<dbReference type="AlphaFoldDB" id="A0A0D3IZG7"/>
<dbReference type="RefSeq" id="XP_005769081.1">
    <property type="nucleotide sequence ID" value="XM_005769024.1"/>
</dbReference>
<feature type="transmembrane region" description="Helical" evidence="1">
    <location>
        <begin position="236"/>
        <end position="261"/>
    </location>
</feature>
<dbReference type="KEGG" id="ehx:EMIHUDRAFT_459114"/>
<evidence type="ECO:0000313" key="3">
    <source>
        <dbReference type="Proteomes" id="UP000013827"/>
    </source>
</evidence>
<keyword evidence="1" id="KW-1133">Transmembrane helix</keyword>
<evidence type="ECO:0000256" key="1">
    <source>
        <dbReference type="SAM" id="Phobius"/>
    </source>
</evidence>
<dbReference type="EnsemblProtists" id="EOD16652">
    <property type="protein sequence ID" value="EOD16652"/>
    <property type="gene ID" value="EMIHUDRAFT_459114"/>
</dbReference>
<sequence>MAFDWLDDDRQPLQFIISVSEVAIAGLMLLLMLSVWVYVLVRARRRGGGKLYLPRASLGMLGILWMLAVFFSHVALWDVLGAADVVGVELTRDKELVCQVTLSVSLGLAEPAFLALVGETAGEGARYCRALRRLSPFRRACVVALPFALLQSALMITTALDPHLRYIQESPEEAKGVSAAKLFLPLPPIPLECDDAALDQRCNASWVSEEYEAGSGGEEIAFIYPWWHEEGCAVSIASLSLNAVFVLLFEFFWTLWCLRLAKLVLNIKMRRRLLVVQLAYTLIPELRQALVDGERTQ</sequence>
<dbReference type="Proteomes" id="UP000013827">
    <property type="component" value="Unassembled WGS sequence"/>
</dbReference>
<proteinExistence type="predicted"/>
<evidence type="ECO:0000313" key="2">
    <source>
        <dbReference type="EnsemblProtists" id="EOD16652"/>
    </source>
</evidence>
<accession>A0A0D3IZG7</accession>
<dbReference type="PaxDb" id="2903-EOD16652"/>
<keyword evidence="3" id="KW-1185">Reference proteome</keyword>
<reference evidence="2" key="2">
    <citation type="submission" date="2024-10" db="UniProtKB">
        <authorList>
            <consortium name="EnsemblProtists"/>
        </authorList>
    </citation>
    <scope>IDENTIFICATION</scope>
</reference>
<dbReference type="GeneID" id="17262798"/>
<keyword evidence="1" id="KW-0472">Membrane</keyword>
<feature type="transmembrane region" description="Helical" evidence="1">
    <location>
        <begin position="53"/>
        <end position="76"/>
    </location>
</feature>
<feature type="transmembrane region" description="Helical" evidence="1">
    <location>
        <begin position="96"/>
        <end position="118"/>
    </location>
</feature>
<protein>
    <submittedName>
        <fullName evidence="2">Uncharacterized protein</fullName>
    </submittedName>
</protein>
<organism evidence="2 3">
    <name type="scientific">Emiliania huxleyi (strain CCMP1516)</name>
    <dbReference type="NCBI Taxonomy" id="280463"/>
    <lineage>
        <taxon>Eukaryota</taxon>
        <taxon>Haptista</taxon>
        <taxon>Haptophyta</taxon>
        <taxon>Prymnesiophyceae</taxon>
        <taxon>Isochrysidales</taxon>
        <taxon>Noelaerhabdaceae</taxon>
        <taxon>Emiliania</taxon>
    </lineage>
</organism>
<dbReference type="HOGENOM" id="CLU_938225_0_0_1"/>
<keyword evidence="1" id="KW-0812">Transmembrane</keyword>
<feature type="transmembrane region" description="Helical" evidence="1">
    <location>
        <begin position="15"/>
        <end position="41"/>
    </location>
</feature>
<name>A0A0D3IZG7_EMIH1</name>
<reference evidence="3" key="1">
    <citation type="journal article" date="2013" name="Nature">
        <title>Pan genome of the phytoplankton Emiliania underpins its global distribution.</title>
        <authorList>
            <person name="Read B.A."/>
            <person name="Kegel J."/>
            <person name="Klute M.J."/>
            <person name="Kuo A."/>
            <person name="Lefebvre S.C."/>
            <person name="Maumus F."/>
            <person name="Mayer C."/>
            <person name="Miller J."/>
            <person name="Monier A."/>
            <person name="Salamov A."/>
            <person name="Young J."/>
            <person name="Aguilar M."/>
            <person name="Claverie J.M."/>
            <person name="Frickenhaus S."/>
            <person name="Gonzalez K."/>
            <person name="Herman E.K."/>
            <person name="Lin Y.C."/>
            <person name="Napier J."/>
            <person name="Ogata H."/>
            <person name="Sarno A.F."/>
            <person name="Shmutz J."/>
            <person name="Schroeder D."/>
            <person name="de Vargas C."/>
            <person name="Verret F."/>
            <person name="von Dassow P."/>
            <person name="Valentin K."/>
            <person name="Van de Peer Y."/>
            <person name="Wheeler G."/>
            <person name="Dacks J.B."/>
            <person name="Delwiche C.F."/>
            <person name="Dyhrman S.T."/>
            <person name="Glockner G."/>
            <person name="John U."/>
            <person name="Richards T."/>
            <person name="Worden A.Z."/>
            <person name="Zhang X."/>
            <person name="Grigoriev I.V."/>
            <person name="Allen A.E."/>
            <person name="Bidle K."/>
            <person name="Borodovsky M."/>
            <person name="Bowler C."/>
            <person name="Brownlee C."/>
            <person name="Cock J.M."/>
            <person name="Elias M."/>
            <person name="Gladyshev V.N."/>
            <person name="Groth M."/>
            <person name="Guda C."/>
            <person name="Hadaegh A."/>
            <person name="Iglesias-Rodriguez M.D."/>
            <person name="Jenkins J."/>
            <person name="Jones B.M."/>
            <person name="Lawson T."/>
            <person name="Leese F."/>
            <person name="Lindquist E."/>
            <person name="Lobanov A."/>
            <person name="Lomsadze A."/>
            <person name="Malik S.B."/>
            <person name="Marsh M.E."/>
            <person name="Mackinder L."/>
            <person name="Mock T."/>
            <person name="Mueller-Roeber B."/>
            <person name="Pagarete A."/>
            <person name="Parker M."/>
            <person name="Probert I."/>
            <person name="Quesneville H."/>
            <person name="Raines C."/>
            <person name="Rensing S.A."/>
            <person name="Riano-Pachon D.M."/>
            <person name="Richier S."/>
            <person name="Rokitta S."/>
            <person name="Shiraiwa Y."/>
            <person name="Soanes D.M."/>
            <person name="van der Giezen M."/>
            <person name="Wahlund T.M."/>
            <person name="Williams B."/>
            <person name="Wilson W."/>
            <person name="Wolfe G."/>
            <person name="Wurch L.L."/>
        </authorList>
    </citation>
    <scope>NUCLEOTIDE SEQUENCE</scope>
</reference>